<dbReference type="AlphaFoldDB" id="A0A645J8F1"/>
<accession>A0A645J8F1</accession>
<evidence type="ECO:0000313" key="1">
    <source>
        <dbReference type="EMBL" id="MPN56734.1"/>
    </source>
</evidence>
<proteinExistence type="predicted"/>
<reference evidence="1" key="1">
    <citation type="submission" date="2019-08" db="EMBL/GenBank/DDBJ databases">
        <authorList>
            <person name="Kucharzyk K."/>
            <person name="Murdoch R.W."/>
            <person name="Higgins S."/>
            <person name="Loffler F."/>
        </authorList>
    </citation>
    <scope>NUCLEOTIDE SEQUENCE</scope>
</reference>
<comment type="caution">
    <text evidence="1">The sequence shown here is derived from an EMBL/GenBank/DDBJ whole genome shotgun (WGS) entry which is preliminary data.</text>
</comment>
<dbReference type="EMBL" id="VSSQ01127423">
    <property type="protein sequence ID" value="MPN56734.1"/>
    <property type="molecule type" value="Genomic_DNA"/>
</dbReference>
<organism evidence="1">
    <name type="scientific">bioreactor metagenome</name>
    <dbReference type="NCBI Taxonomy" id="1076179"/>
    <lineage>
        <taxon>unclassified sequences</taxon>
        <taxon>metagenomes</taxon>
        <taxon>ecological metagenomes</taxon>
    </lineage>
</organism>
<gene>
    <name evidence="1" type="ORF">SDC9_204426</name>
</gene>
<name>A0A645J8F1_9ZZZZ</name>
<sequence length="68" mass="7765">MFARLTRGKGRKKEAILLQHIRKHGGEDLLLAGVVRVERRFLDAHRRGNVAHARAVVSLLQKESKRLT</sequence>
<protein>
    <submittedName>
        <fullName evidence="1">Uncharacterized protein</fullName>
    </submittedName>
</protein>